<keyword evidence="1" id="KW-0472">Membrane</keyword>
<proteinExistence type="predicted"/>
<name>A0A4R8H118_9FIRM</name>
<gene>
    <name evidence="2" type="ORF">C7959_11151</name>
</gene>
<dbReference type="RefSeq" id="WP_166667924.1">
    <property type="nucleotide sequence ID" value="NZ_SOEG01000011.1"/>
</dbReference>
<organism evidence="2 3">
    <name type="scientific">Orenia marismortui</name>
    <dbReference type="NCBI Taxonomy" id="46469"/>
    <lineage>
        <taxon>Bacteria</taxon>
        <taxon>Bacillati</taxon>
        <taxon>Bacillota</taxon>
        <taxon>Clostridia</taxon>
        <taxon>Halanaerobiales</taxon>
        <taxon>Halobacteroidaceae</taxon>
        <taxon>Orenia</taxon>
    </lineage>
</organism>
<feature type="transmembrane region" description="Helical" evidence="1">
    <location>
        <begin position="24"/>
        <end position="42"/>
    </location>
</feature>
<accession>A0A4R8H118</accession>
<keyword evidence="1" id="KW-1133">Transmembrane helix</keyword>
<evidence type="ECO:0000256" key="1">
    <source>
        <dbReference type="SAM" id="Phobius"/>
    </source>
</evidence>
<dbReference type="AlphaFoldDB" id="A0A4R8H118"/>
<evidence type="ECO:0000313" key="3">
    <source>
        <dbReference type="Proteomes" id="UP000295832"/>
    </source>
</evidence>
<dbReference type="Proteomes" id="UP000295832">
    <property type="component" value="Unassembled WGS sequence"/>
</dbReference>
<comment type="caution">
    <text evidence="2">The sequence shown here is derived from an EMBL/GenBank/DDBJ whole genome shotgun (WGS) entry which is preliminary data.</text>
</comment>
<protein>
    <submittedName>
        <fullName evidence="2">Uncharacterized protein</fullName>
    </submittedName>
</protein>
<evidence type="ECO:0000313" key="2">
    <source>
        <dbReference type="EMBL" id="TDX51655.1"/>
    </source>
</evidence>
<dbReference type="EMBL" id="SOEG01000011">
    <property type="protein sequence ID" value="TDX51655.1"/>
    <property type="molecule type" value="Genomic_DNA"/>
</dbReference>
<reference evidence="2 3" key="1">
    <citation type="submission" date="2019-03" db="EMBL/GenBank/DDBJ databases">
        <title>Subsurface microbial communities from deep shales in Ohio and West Virginia, USA.</title>
        <authorList>
            <person name="Wrighton K."/>
        </authorList>
    </citation>
    <scope>NUCLEOTIDE SEQUENCE [LARGE SCALE GENOMIC DNA]</scope>
    <source>
        <strain evidence="2 3">MSL 6dP</strain>
    </source>
</reference>
<keyword evidence="1" id="KW-0812">Transmembrane</keyword>
<keyword evidence="3" id="KW-1185">Reference proteome</keyword>
<sequence length="45" mass="5270">MNIQSLIKIKKNFDKRLLEKDPELFYSKILTFIGGAFLLGRLTKK</sequence>